<sequence length="257" mass="30325">MEKLLEIVKKNVINKPQNYFTLDNTKELLRPIPNIKDIKDIEALFFMELNLYEIAALNTIVRNRYIYERKGKDKELHPYETKSNEWYTLLFEAPLPKIDISQYGKKLLKFSAKMCRKATEIYVDNPNLQLFTIGNLPKLEIIRGLERCKEMKFLEINKCNHLFDYSFIKELTSLIFVNLSDNKNLENLSFLTSEHQVTQLILTGTRAAKSHKNIETLQQLKYLKKIAIESSKKDIMLFREALPNCYVNGVRYYDLQK</sequence>
<evidence type="ECO:0000313" key="1">
    <source>
        <dbReference type="EMBL" id="MEB3075273.1"/>
    </source>
</evidence>
<comment type="caution">
    <text evidence="1">The sequence shown here is derived from an EMBL/GenBank/DDBJ whole genome shotgun (WGS) entry which is preliminary data.</text>
</comment>
<gene>
    <name evidence="1" type="ORF">VJJ08_08175</name>
</gene>
<dbReference type="EMBL" id="JAYKBW010000008">
    <property type="protein sequence ID" value="MEB3075273.1"/>
    <property type="molecule type" value="Genomic_DNA"/>
</dbReference>
<dbReference type="InterPro" id="IPR032675">
    <property type="entry name" value="LRR_dom_sf"/>
</dbReference>
<dbReference type="SUPFAM" id="SSF52047">
    <property type="entry name" value="RNI-like"/>
    <property type="match status" value="1"/>
</dbReference>
<proteinExistence type="predicted"/>
<reference evidence="1 2" key="1">
    <citation type="submission" date="2023-12" db="EMBL/GenBank/DDBJ databases">
        <title>Genomic sequences of Capnocytophaga and Parvimonas strains.</title>
        <authorList>
            <person name="Watt R.M."/>
            <person name="Wang M."/>
            <person name="Yang T."/>
            <person name="Tong W.M."/>
        </authorList>
    </citation>
    <scope>NUCLEOTIDE SEQUENCE [LARGE SCALE GENOMIC DNA]</scope>
    <source>
        <strain evidence="1 2">CCUG 13096</strain>
    </source>
</reference>
<evidence type="ECO:0008006" key="3">
    <source>
        <dbReference type="Google" id="ProtNLM"/>
    </source>
</evidence>
<organism evidence="1 2">
    <name type="scientific">Capnocytophaga gingivalis</name>
    <dbReference type="NCBI Taxonomy" id="1017"/>
    <lineage>
        <taxon>Bacteria</taxon>
        <taxon>Pseudomonadati</taxon>
        <taxon>Bacteroidota</taxon>
        <taxon>Flavobacteriia</taxon>
        <taxon>Flavobacteriales</taxon>
        <taxon>Flavobacteriaceae</taxon>
        <taxon>Capnocytophaga</taxon>
    </lineage>
</organism>
<name>A0ABU5Z8H9_9FLAO</name>
<protein>
    <recommendedName>
        <fullName evidence="3">Leucine-rich repeat domain-containing protein</fullName>
    </recommendedName>
</protein>
<evidence type="ECO:0000313" key="2">
    <source>
        <dbReference type="Proteomes" id="UP001311730"/>
    </source>
</evidence>
<dbReference type="Proteomes" id="UP001311730">
    <property type="component" value="Unassembled WGS sequence"/>
</dbReference>
<keyword evidence="2" id="KW-1185">Reference proteome</keyword>
<accession>A0ABU5Z8H9</accession>
<dbReference type="RefSeq" id="WP_323983500.1">
    <property type="nucleotide sequence ID" value="NZ_JAYKBW010000008.1"/>
</dbReference>
<dbReference type="Gene3D" id="3.80.10.10">
    <property type="entry name" value="Ribonuclease Inhibitor"/>
    <property type="match status" value="1"/>
</dbReference>